<dbReference type="InterPro" id="IPR008482">
    <property type="entry name" value="DUF763"/>
</dbReference>
<dbReference type="Proteomes" id="UP001466331">
    <property type="component" value="Unassembled WGS sequence"/>
</dbReference>
<reference evidence="1 2" key="1">
    <citation type="submission" date="2024-03" db="EMBL/GenBank/DDBJ databases">
        <title>Ignisphaera cupida sp. nov., a hyperthermophilic hydrolytic archaeon from a hot spring of Kamchatka, and proposal of Ignisphaeraceae fam. nov.</title>
        <authorList>
            <person name="Podosokorskaya O.A."/>
            <person name="Elcheninov A.G."/>
            <person name="Maltseva A.I."/>
            <person name="Zayulina K.S."/>
            <person name="Novikov A."/>
            <person name="Merkel A.Y."/>
        </authorList>
    </citation>
    <scope>NUCLEOTIDE SEQUENCE [LARGE SCALE GENOMIC DNA]</scope>
    <source>
        <strain evidence="1 2">38H-sp</strain>
    </source>
</reference>
<keyword evidence="2" id="KW-1185">Reference proteome</keyword>
<comment type="caution">
    <text evidence="1">The sequence shown here is derived from an EMBL/GenBank/DDBJ whole genome shotgun (WGS) entry which is preliminary data.</text>
</comment>
<gene>
    <name evidence="1" type="ORF">WKV44_09880</name>
</gene>
<evidence type="ECO:0000313" key="1">
    <source>
        <dbReference type="EMBL" id="MEM5948848.1"/>
    </source>
</evidence>
<accession>A0ABU9UDU1</accession>
<dbReference type="EMBL" id="JBCHKQ010000006">
    <property type="protein sequence ID" value="MEM5948848.1"/>
    <property type="molecule type" value="Genomic_DNA"/>
</dbReference>
<dbReference type="Pfam" id="PF05559">
    <property type="entry name" value="DUF763"/>
    <property type="match status" value="1"/>
</dbReference>
<dbReference type="PANTHER" id="PTHR38597">
    <property type="entry name" value="BLL3834 PROTEIN"/>
    <property type="match status" value="1"/>
</dbReference>
<sequence>MNKKGSYDLPLHYGKVPHWLALRMEKLAGTIAEEIVSSFGTDGFLSRISNPDWFQAFSCLLGMDWHSSGSTTTLLFALQKALQKRQLGIVICGGRGRFSKDTPRQLMDVSYRFGADGDELVKTSRLVAKIDNNCIQDGFSLYLHTFILADNGKWCVVQQGMNDEKRMARRYHWLSDSVGDFFSDPHTAIIGENEGEIINLSDSRASASRDSMLDFLIQPPVSQYNELRRIVMPTRHNILPRDINLKRLGAILAAAYDKELKNFADLVLMKNVGPRTMQSLALVAELVYGNPVRFSDPARFSFAHGGKDGHPFPVMTCIYDNVIAEMDDIVHKIKLPLELRRPVLKNLHNFIISIERQKKNIVDFYKVIDYNKKQSMIWGGKTASETLSSTYNKSKKIKSYNDDSQLMLFE</sequence>
<organism evidence="1 2">
    <name type="scientific">Rarispira pelagica</name>
    <dbReference type="NCBI Taxonomy" id="3141764"/>
    <lineage>
        <taxon>Bacteria</taxon>
        <taxon>Pseudomonadati</taxon>
        <taxon>Spirochaetota</taxon>
        <taxon>Spirochaetia</taxon>
        <taxon>Winmispirales</taxon>
        <taxon>Winmispiraceae</taxon>
        <taxon>Rarispira</taxon>
    </lineage>
</organism>
<name>A0ABU9UDU1_9SPIR</name>
<proteinExistence type="predicted"/>
<evidence type="ECO:0000313" key="2">
    <source>
        <dbReference type="Proteomes" id="UP001466331"/>
    </source>
</evidence>
<protein>
    <submittedName>
        <fullName evidence="1">DUF763 domain-containing protein</fullName>
    </submittedName>
</protein>
<dbReference type="RefSeq" id="WP_420070301.1">
    <property type="nucleotide sequence ID" value="NZ_JBCHKQ010000006.1"/>
</dbReference>
<dbReference type="PANTHER" id="PTHR38597:SF1">
    <property type="entry name" value="BLL3834 PROTEIN"/>
    <property type="match status" value="1"/>
</dbReference>